<organism evidence="12 13">
    <name type="scientific">Lymnaea stagnalis</name>
    <name type="common">Great pond snail</name>
    <name type="synonym">Helix stagnalis</name>
    <dbReference type="NCBI Taxonomy" id="6523"/>
    <lineage>
        <taxon>Eukaryota</taxon>
        <taxon>Metazoa</taxon>
        <taxon>Spiralia</taxon>
        <taxon>Lophotrochozoa</taxon>
        <taxon>Mollusca</taxon>
        <taxon>Gastropoda</taxon>
        <taxon>Heterobranchia</taxon>
        <taxon>Euthyneura</taxon>
        <taxon>Panpulmonata</taxon>
        <taxon>Hygrophila</taxon>
        <taxon>Lymnaeoidea</taxon>
        <taxon>Lymnaeidae</taxon>
        <taxon>Lymnaea</taxon>
    </lineage>
</organism>
<evidence type="ECO:0000256" key="8">
    <source>
        <dbReference type="ARBA" id="ARBA00023180"/>
    </source>
</evidence>
<comment type="similarity">
    <text evidence="2 9">Belongs to the peptidase M14 family.</text>
</comment>
<sequence length="411" mass="45605">MAILTLMTLSGLMSVLTTVQPAVISKRATIAIPMDRYHNYDDMQLTLHQLAAQYPNIARVYDVGTSVRGRKLSVIQISDHVTQREVGEPRFKYIGNMHGNEAVGRELLLYLAQYLLQNYGVDPRVTYLVDNTDIHLMPSMNPDGFEISREGDCSTAYGRPNSNGQDLNRNFPDQYWQTPTPQVETLAVMNWIRQQPNFVLSANLHGGSLVANYPFDNTQNSAVQEGISNPSPDDATFKVLAKSYANAHPTMHLGKQCSGDDFAGGITNGANWYSVSGGMQDYNYLHTNTFEITLEVSCCKYPTSDQLPSFWRDNKEALLRYMEQTHTGIKGLIGTRSGNPLPNVKVHVSGINHDVTSSDIGEYWRILAPGTYTVSFSSPGYTTVTRTVTVTSGPAVVLDVALSTATRRWLY</sequence>
<dbReference type="InterPro" id="IPR008969">
    <property type="entry name" value="CarboxyPept-like_regulatory"/>
</dbReference>
<dbReference type="Pfam" id="PF00246">
    <property type="entry name" value="Peptidase_M14"/>
    <property type="match status" value="1"/>
</dbReference>
<dbReference type="Pfam" id="PF13620">
    <property type="entry name" value="CarboxypepD_reg"/>
    <property type="match status" value="1"/>
</dbReference>
<dbReference type="SUPFAM" id="SSF53187">
    <property type="entry name" value="Zn-dependent exopeptidases"/>
    <property type="match status" value="1"/>
</dbReference>
<evidence type="ECO:0000256" key="4">
    <source>
        <dbReference type="ARBA" id="ARBA00022670"/>
    </source>
</evidence>
<dbReference type="Gene3D" id="3.40.630.10">
    <property type="entry name" value="Zn peptidases"/>
    <property type="match status" value="1"/>
</dbReference>
<gene>
    <name evidence="12" type="ORF">GSLYS_00014915001</name>
</gene>
<dbReference type="PANTHER" id="PTHR11532">
    <property type="entry name" value="PROTEASE M14 CARBOXYPEPTIDASE"/>
    <property type="match status" value="1"/>
</dbReference>
<evidence type="ECO:0000256" key="5">
    <source>
        <dbReference type="ARBA" id="ARBA00022723"/>
    </source>
</evidence>
<dbReference type="PROSITE" id="PS52035">
    <property type="entry name" value="PEPTIDASE_M14"/>
    <property type="match status" value="1"/>
</dbReference>
<keyword evidence="7" id="KW-0862">Zinc</keyword>
<dbReference type="GO" id="GO:0016485">
    <property type="term" value="P:protein processing"/>
    <property type="evidence" value="ECO:0007669"/>
    <property type="project" value="TreeGrafter"/>
</dbReference>
<dbReference type="InterPro" id="IPR057247">
    <property type="entry name" value="CARBOXYPEPT_ZN_2"/>
</dbReference>
<dbReference type="GO" id="GO:0006518">
    <property type="term" value="P:peptide metabolic process"/>
    <property type="evidence" value="ECO:0007669"/>
    <property type="project" value="TreeGrafter"/>
</dbReference>
<reference evidence="12 13" key="1">
    <citation type="submission" date="2024-04" db="EMBL/GenBank/DDBJ databases">
        <authorList>
            <consortium name="Genoscope - CEA"/>
            <person name="William W."/>
        </authorList>
    </citation>
    <scope>NUCLEOTIDE SEQUENCE [LARGE SCALE GENOMIC DNA]</scope>
</reference>
<evidence type="ECO:0000256" key="6">
    <source>
        <dbReference type="ARBA" id="ARBA00022801"/>
    </source>
</evidence>
<evidence type="ECO:0000313" key="12">
    <source>
        <dbReference type="EMBL" id="CAL1541309.1"/>
    </source>
</evidence>
<dbReference type="Proteomes" id="UP001497497">
    <property type="component" value="Unassembled WGS sequence"/>
</dbReference>
<comment type="cofactor">
    <cofactor evidence="1">
        <name>Zn(2+)</name>
        <dbReference type="ChEBI" id="CHEBI:29105"/>
    </cofactor>
</comment>
<dbReference type="InterPro" id="IPR050753">
    <property type="entry name" value="Peptidase_M14_domain"/>
</dbReference>
<feature type="domain" description="Peptidase M14" evidence="11">
    <location>
        <begin position="36"/>
        <end position="325"/>
    </location>
</feature>
<dbReference type="SMART" id="SM00631">
    <property type="entry name" value="Zn_pept"/>
    <property type="match status" value="1"/>
</dbReference>
<keyword evidence="8" id="KW-0325">Glycoprotein</keyword>
<evidence type="ECO:0000256" key="7">
    <source>
        <dbReference type="ARBA" id="ARBA00022833"/>
    </source>
</evidence>
<dbReference type="FunFam" id="3.40.630.10:FF:000020">
    <property type="entry name" value="Carboxypeptidase D"/>
    <property type="match status" value="1"/>
</dbReference>
<dbReference type="SUPFAM" id="SSF49464">
    <property type="entry name" value="Carboxypeptidase regulatory domain-like"/>
    <property type="match status" value="1"/>
</dbReference>
<dbReference type="Gene3D" id="2.60.40.1120">
    <property type="entry name" value="Carboxypeptidase-like, regulatory domain"/>
    <property type="match status" value="1"/>
</dbReference>
<dbReference type="CDD" id="cd11308">
    <property type="entry name" value="Peptidase_M14NE-CP-C_like"/>
    <property type="match status" value="1"/>
</dbReference>
<feature type="active site" description="Proton donor/acceptor" evidence="9">
    <location>
        <position position="295"/>
    </location>
</feature>
<evidence type="ECO:0000256" key="10">
    <source>
        <dbReference type="SAM" id="SignalP"/>
    </source>
</evidence>
<dbReference type="GO" id="GO:0004181">
    <property type="term" value="F:metallocarboxypeptidase activity"/>
    <property type="evidence" value="ECO:0007669"/>
    <property type="project" value="InterPro"/>
</dbReference>
<proteinExistence type="inferred from homology"/>
<keyword evidence="13" id="KW-1185">Reference proteome</keyword>
<evidence type="ECO:0000259" key="11">
    <source>
        <dbReference type="PROSITE" id="PS52035"/>
    </source>
</evidence>
<dbReference type="GO" id="GO:0008270">
    <property type="term" value="F:zinc ion binding"/>
    <property type="evidence" value="ECO:0007669"/>
    <property type="project" value="InterPro"/>
</dbReference>
<dbReference type="PROSITE" id="PS00133">
    <property type="entry name" value="CARBOXYPEPT_ZN_2"/>
    <property type="match status" value="1"/>
</dbReference>
<evidence type="ECO:0000256" key="3">
    <source>
        <dbReference type="ARBA" id="ARBA00022645"/>
    </source>
</evidence>
<protein>
    <recommendedName>
        <fullName evidence="11">Peptidase M14 domain-containing protein</fullName>
    </recommendedName>
</protein>
<keyword evidence="5" id="KW-0479">Metal-binding</keyword>
<dbReference type="CDD" id="cd03858">
    <property type="entry name" value="M14_CP_N-E_like"/>
    <property type="match status" value="1"/>
</dbReference>
<feature type="signal peptide" evidence="10">
    <location>
        <begin position="1"/>
        <end position="21"/>
    </location>
</feature>
<accession>A0AAV2I5D3</accession>
<dbReference type="PANTHER" id="PTHR11532:SF57">
    <property type="entry name" value="CARBOXYPEPTIDASE D, B"/>
    <property type="match status" value="1"/>
</dbReference>
<dbReference type="InterPro" id="IPR057246">
    <property type="entry name" value="CARBOXYPEPT_ZN_1"/>
</dbReference>
<dbReference type="EMBL" id="CAXITT010000424">
    <property type="protein sequence ID" value="CAL1541309.1"/>
    <property type="molecule type" value="Genomic_DNA"/>
</dbReference>
<dbReference type="GO" id="GO:0005615">
    <property type="term" value="C:extracellular space"/>
    <property type="evidence" value="ECO:0007669"/>
    <property type="project" value="TreeGrafter"/>
</dbReference>
<dbReference type="InterPro" id="IPR000834">
    <property type="entry name" value="Peptidase_M14"/>
</dbReference>
<name>A0AAV2I5D3_LYMST</name>
<keyword evidence="6" id="KW-0378">Hydrolase</keyword>
<evidence type="ECO:0000256" key="9">
    <source>
        <dbReference type="PROSITE-ProRule" id="PRU01379"/>
    </source>
</evidence>
<feature type="chain" id="PRO_5043528040" description="Peptidase M14 domain-containing protein" evidence="10">
    <location>
        <begin position="22"/>
        <end position="411"/>
    </location>
</feature>
<keyword evidence="10" id="KW-0732">Signal</keyword>
<evidence type="ECO:0000256" key="1">
    <source>
        <dbReference type="ARBA" id="ARBA00001947"/>
    </source>
</evidence>
<evidence type="ECO:0000256" key="2">
    <source>
        <dbReference type="ARBA" id="ARBA00005988"/>
    </source>
</evidence>
<dbReference type="PRINTS" id="PR00765">
    <property type="entry name" value="CRBOXYPTASEA"/>
</dbReference>
<keyword evidence="4" id="KW-0645">Protease</keyword>
<evidence type="ECO:0000313" key="13">
    <source>
        <dbReference type="Proteomes" id="UP001497497"/>
    </source>
</evidence>
<dbReference type="PROSITE" id="PS00132">
    <property type="entry name" value="CARBOXYPEPT_ZN_1"/>
    <property type="match status" value="1"/>
</dbReference>
<comment type="caution">
    <text evidence="12">The sequence shown here is derived from an EMBL/GenBank/DDBJ whole genome shotgun (WGS) entry which is preliminary data.</text>
</comment>
<dbReference type="AlphaFoldDB" id="A0AAV2I5D3"/>
<keyword evidence="3" id="KW-0121">Carboxypeptidase</keyword>